<gene>
    <name evidence="1" type="ORF">ABIH81_24250</name>
</gene>
<name>A0AAU7QX33_9ACTN</name>
<accession>A0AAU7QX33</accession>
<dbReference type="EMBL" id="CP157974">
    <property type="protein sequence ID" value="XBT80737.1"/>
    <property type="molecule type" value="Genomic_DNA"/>
</dbReference>
<protein>
    <submittedName>
        <fullName evidence="1">Uncharacterized protein</fullName>
    </submittedName>
</protein>
<proteinExistence type="predicted"/>
<sequence>MASFDEWLDAYEVVYRTLPAESDHQCPNCGHRTLRMVFTTPPGARYGYVSFWCDTCLEGIHISRAPVPAGVTALSTAAPIEERTRGIPNYRLVT</sequence>
<organism evidence="1">
    <name type="scientific">Micromonospora sp. HUAS YX12</name>
    <dbReference type="NCBI Taxonomy" id="3156396"/>
    <lineage>
        <taxon>Bacteria</taxon>
        <taxon>Bacillati</taxon>
        <taxon>Actinomycetota</taxon>
        <taxon>Actinomycetes</taxon>
        <taxon>Micromonosporales</taxon>
        <taxon>Micromonosporaceae</taxon>
        <taxon>Micromonospora</taxon>
    </lineage>
</organism>
<reference evidence="1" key="1">
    <citation type="submission" date="2024-06" db="EMBL/GenBank/DDBJ databases">
        <title>Micromonospora sp. strain HUAS YX12 genome sequences.</title>
        <authorList>
            <person name="Mo P."/>
        </authorList>
    </citation>
    <scope>NUCLEOTIDE SEQUENCE</scope>
    <source>
        <strain evidence="1">HUAS YX12</strain>
    </source>
</reference>
<dbReference type="AlphaFoldDB" id="A0AAU7QX33"/>
<evidence type="ECO:0000313" key="1">
    <source>
        <dbReference type="EMBL" id="XBT80737.1"/>
    </source>
</evidence>
<dbReference type="RefSeq" id="WP_349877184.1">
    <property type="nucleotide sequence ID" value="NZ_CP157974.1"/>
</dbReference>